<evidence type="ECO:0000313" key="3">
    <source>
        <dbReference type="Proteomes" id="UP000198832"/>
    </source>
</evidence>
<gene>
    <name evidence="2" type="ORF">SAMN04487968_10983</name>
</gene>
<keyword evidence="3" id="KW-1185">Reference proteome</keyword>
<evidence type="ECO:0008006" key="4">
    <source>
        <dbReference type="Google" id="ProtNLM"/>
    </source>
</evidence>
<evidence type="ECO:0000313" key="2">
    <source>
        <dbReference type="EMBL" id="SFC66337.1"/>
    </source>
</evidence>
<protein>
    <recommendedName>
        <fullName evidence="4">YtxH domain-containing protein</fullName>
    </recommendedName>
</protein>
<evidence type="ECO:0000256" key="1">
    <source>
        <dbReference type="SAM" id="MobiDB-lite"/>
    </source>
</evidence>
<sequence length="94" mass="10047">MKGKLAVLAGVGVGYVLGTRAGRGRYEQIREGAQRVWQDPRVAEKRHQAATVAKDQATAAKDVVADKVNEKVHKSDGPHSVSADDLPDAPSYPV</sequence>
<accession>A0A1I1KZU8</accession>
<organism evidence="2 3">
    <name type="scientific">Nocardioides terrae</name>
    <dbReference type="NCBI Taxonomy" id="574651"/>
    <lineage>
        <taxon>Bacteria</taxon>
        <taxon>Bacillati</taxon>
        <taxon>Actinomycetota</taxon>
        <taxon>Actinomycetes</taxon>
        <taxon>Propionibacteriales</taxon>
        <taxon>Nocardioidaceae</taxon>
        <taxon>Nocardioides</taxon>
    </lineage>
</organism>
<dbReference type="RefSeq" id="WP_091124469.1">
    <property type="nucleotide sequence ID" value="NZ_FOLB01000009.1"/>
</dbReference>
<dbReference type="EMBL" id="FOLB01000009">
    <property type="protein sequence ID" value="SFC66337.1"/>
    <property type="molecule type" value="Genomic_DNA"/>
</dbReference>
<name>A0A1I1KZU8_9ACTN</name>
<feature type="region of interest" description="Disordered" evidence="1">
    <location>
        <begin position="69"/>
        <end position="94"/>
    </location>
</feature>
<proteinExistence type="predicted"/>
<reference evidence="2 3" key="1">
    <citation type="submission" date="2016-10" db="EMBL/GenBank/DDBJ databases">
        <authorList>
            <person name="de Groot N.N."/>
        </authorList>
    </citation>
    <scope>NUCLEOTIDE SEQUENCE [LARGE SCALE GENOMIC DNA]</scope>
    <source>
        <strain evidence="2 3">CGMCC 1.7056</strain>
    </source>
</reference>
<dbReference type="STRING" id="574651.SAMN04487968_10983"/>
<dbReference type="Proteomes" id="UP000198832">
    <property type="component" value="Unassembled WGS sequence"/>
</dbReference>
<dbReference type="AlphaFoldDB" id="A0A1I1KZU8"/>